<dbReference type="PRINTS" id="PR00726">
    <property type="entry name" value="LEXASERPTASE"/>
</dbReference>
<dbReference type="Pfam" id="PF00717">
    <property type="entry name" value="Peptidase_S24"/>
    <property type="match status" value="1"/>
</dbReference>
<evidence type="ECO:0000256" key="3">
    <source>
        <dbReference type="ARBA" id="ARBA00022801"/>
    </source>
</evidence>
<dbReference type="CDD" id="cd06529">
    <property type="entry name" value="S24_LexA-like"/>
    <property type="match status" value="1"/>
</dbReference>
<keyword evidence="10" id="KW-1185">Reference proteome</keyword>
<comment type="similarity">
    <text evidence="1 7">Belongs to the peptidase S24 family.</text>
</comment>
<evidence type="ECO:0000313" key="9">
    <source>
        <dbReference type="EMBL" id="MFD1846627.1"/>
    </source>
</evidence>
<reference evidence="10" key="1">
    <citation type="journal article" date="2019" name="Int. J. Syst. Evol. Microbiol.">
        <title>The Global Catalogue of Microorganisms (GCM) 10K type strain sequencing project: providing services to taxonomists for standard genome sequencing and annotation.</title>
        <authorList>
            <consortium name="The Broad Institute Genomics Platform"/>
            <consortium name="The Broad Institute Genome Sequencing Center for Infectious Disease"/>
            <person name="Wu L."/>
            <person name="Ma J."/>
        </authorList>
    </citation>
    <scope>NUCLEOTIDE SEQUENCE [LARGE SCALE GENOMIC DNA]</scope>
    <source>
        <strain evidence="10">JCM 11496</strain>
    </source>
</reference>
<dbReference type="InterPro" id="IPR050077">
    <property type="entry name" value="LexA_repressor"/>
</dbReference>
<organism evidence="9 10">
    <name type="scientific">Arthrobacter flavus</name>
    <dbReference type="NCBI Taxonomy" id="95172"/>
    <lineage>
        <taxon>Bacteria</taxon>
        <taxon>Bacillati</taxon>
        <taxon>Actinomycetota</taxon>
        <taxon>Actinomycetes</taxon>
        <taxon>Micrococcales</taxon>
        <taxon>Micrococcaceae</taxon>
        <taxon>Arthrobacter</taxon>
    </lineage>
</organism>
<evidence type="ECO:0000256" key="4">
    <source>
        <dbReference type="ARBA" id="ARBA00022813"/>
    </source>
</evidence>
<keyword evidence="3 7" id="KW-0378">Hydrolase</keyword>
<dbReference type="Proteomes" id="UP001597307">
    <property type="component" value="Unassembled WGS sequence"/>
</dbReference>
<dbReference type="RefSeq" id="WP_343878523.1">
    <property type="nucleotide sequence ID" value="NZ_BAAAIJ010000020.1"/>
</dbReference>
<dbReference type="InterPro" id="IPR006197">
    <property type="entry name" value="Peptidase_S24_LexA"/>
</dbReference>
<evidence type="ECO:0000256" key="2">
    <source>
        <dbReference type="ARBA" id="ARBA00022763"/>
    </source>
</evidence>
<evidence type="ECO:0000259" key="8">
    <source>
        <dbReference type="Pfam" id="PF00717"/>
    </source>
</evidence>
<dbReference type="NCBIfam" id="NF007621">
    <property type="entry name" value="PRK10276.1"/>
    <property type="match status" value="1"/>
</dbReference>
<dbReference type="PANTHER" id="PTHR33516">
    <property type="entry name" value="LEXA REPRESSOR"/>
    <property type="match status" value="1"/>
</dbReference>
<dbReference type="InterPro" id="IPR036286">
    <property type="entry name" value="LexA/Signal_pep-like_sf"/>
</dbReference>
<protein>
    <submittedName>
        <fullName evidence="9">LexA family protein</fullName>
    </submittedName>
</protein>
<evidence type="ECO:0000313" key="10">
    <source>
        <dbReference type="Proteomes" id="UP001597307"/>
    </source>
</evidence>
<keyword evidence="4 7" id="KW-0068">Autocatalytic cleavage</keyword>
<name>A0ABW4Q7D6_9MICC</name>
<proteinExistence type="inferred from homology"/>
<evidence type="ECO:0000256" key="5">
    <source>
        <dbReference type="ARBA" id="ARBA00023204"/>
    </source>
</evidence>
<accession>A0ABW4Q7D6</accession>
<sequence length="143" mass="15224">MTVVAHIAQLHGTPPGQLTDVAPVSVPAGFPSPAQDYYDGGIDLNKHLIKDTTCTFIVRVSGDSMSGAGINDGDELIVDRSLTPHHGSVVVAILDGELTIKRLHLGVTGVILKAENRDYPDITVAELSDLSVWGVVTRCLHYV</sequence>
<dbReference type="InterPro" id="IPR039418">
    <property type="entry name" value="LexA-like"/>
</dbReference>
<comment type="caution">
    <text evidence="9">The sequence shown here is derived from an EMBL/GenBank/DDBJ whole genome shotgun (WGS) entry which is preliminary data.</text>
</comment>
<dbReference type="EMBL" id="JBHUGA010000021">
    <property type="protein sequence ID" value="MFD1846627.1"/>
    <property type="molecule type" value="Genomic_DNA"/>
</dbReference>
<keyword evidence="5" id="KW-0234">DNA repair</keyword>
<evidence type="ECO:0000256" key="1">
    <source>
        <dbReference type="ARBA" id="ARBA00007484"/>
    </source>
</evidence>
<dbReference type="PANTHER" id="PTHR33516:SF2">
    <property type="entry name" value="LEXA REPRESSOR-RELATED"/>
    <property type="match status" value="1"/>
</dbReference>
<evidence type="ECO:0000256" key="6">
    <source>
        <dbReference type="ARBA" id="ARBA00023236"/>
    </source>
</evidence>
<keyword evidence="2" id="KW-0227">DNA damage</keyword>
<dbReference type="SUPFAM" id="SSF51306">
    <property type="entry name" value="LexA/Signal peptidase"/>
    <property type="match status" value="1"/>
</dbReference>
<dbReference type="Gene3D" id="2.10.109.10">
    <property type="entry name" value="Umud Fragment, subunit A"/>
    <property type="match status" value="1"/>
</dbReference>
<feature type="domain" description="Peptidase S24/S26A/S26B/S26C" evidence="8">
    <location>
        <begin position="25"/>
        <end position="136"/>
    </location>
</feature>
<gene>
    <name evidence="9" type="ORF">ACFSFX_08460</name>
</gene>
<evidence type="ECO:0000256" key="7">
    <source>
        <dbReference type="RuleBase" id="RU003991"/>
    </source>
</evidence>
<keyword evidence="6" id="KW-0742">SOS response</keyword>
<dbReference type="InterPro" id="IPR015927">
    <property type="entry name" value="Peptidase_S24_S26A/B/C"/>
</dbReference>